<evidence type="ECO:0000313" key="2">
    <source>
        <dbReference type="Proteomes" id="UP000035681"/>
    </source>
</evidence>
<keyword evidence="1" id="KW-0732">Signal</keyword>
<reference evidence="3" key="1">
    <citation type="submission" date="2015-08" db="UniProtKB">
        <authorList>
            <consortium name="WormBaseParasite"/>
        </authorList>
    </citation>
    <scope>IDENTIFICATION</scope>
</reference>
<organism evidence="3">
    <name type="scientific">Strongyloides stercoralis</name>
    <name type="common">Threadworm</name>
    <dbReference type="NCBI Taxonomy" id="6248"/>
    <lineage>
        <taxon>Eukaryota</taxon>
        <taxon>Metazoa</taxon>
        <taxon>Ecdysozoa</taxon>
        <taxon>Nematoda</taxon>
        <taxon>Chromadorea</taxon>
        <taxon>Rhabditida</taxon>
        <taxon>Tylenchina</taxon>
        <taxon>Panagrolaimomorpha</taxon>
        <taxon>Strongyloidoidea</taxon>
        <taxon>Strongyloididae</taxon>
        <taxon>Strongyloides</taxon>
    </lineage>
</organism>
<evidence type="ECO:0000313" key="4">
    <source>
        <dbReference type="WBParaSite" id="TCONS_00007645.p1"/>
    </source>
</evidence>
<name>A0A0K0ELT4_STRER</name>
<feature type="signal peptide" evidence="1">
    <location>
        <begin position="1"/>
        <end position="18"/>
    </location>
</feature>
<evidence type="ECO:0000256" key="1">
    <source>
        <dbReference type="SAM" id="SignalP"/>
    </source>
</evidence>
<dbReference type="Proteomes" id="UP000035681">
    <property type="component" value="Unplaced"/>
</dbReference>
<sequence length="157" mass="18644">MKLFIFTIILIVLDLTMSHLETEKDLMPKFFKNMSKEGKKKFEKLMKNDIKTKGQIETEINNIIINESDEIKIQFEEMKIKKEKFQNKLKTKFQYITSTFPLEAQNIISKIEQVHNNMNITLKQEMEQIKKIINTVNNEIVKNELEKFQSGIVMELI</sequence>
<dbReference type="WBParaSite" id="SSTP_0001042300.1">
    <property type="protein sequence ID" value="SSTP_0001042300.1"/>
    <property type="gene ID" value="SSTP_0001042300"/>
</dbReference>
<dbReference type="AlphaFoldDB" id="A0A0K0ELT4"/>
<feature type="chain" id="PRO_5005328283" evidence="1">
    <location>
        <begin position="19"/>
        <end position="157"/>
    </location>
</feature>
<protein>
    <submittedName>
        <fullName evidence="4">SXP/RAL-2 family protein Ani s 5-like cation-binding domain-containing protein</fullName>
    </submittedName>
</protein>
<evidence type="ECO:0000313" key="3">
    <source>
        <dbReference type="WBParaSite" id="SSTP_0001042300.1"/>
    </source>
</evidence>
<keyword evidence="2" id="KW-1185">Reference proteome</keyword>
<accession>A0A0K0ELT4</accession>
<proteinExistence type="predicted"/>
<dbReference type="WBParaSite" id="TCONS_00007645.p1">
    <property type="protein sequence ID" value="TCONS_00007645.p1"/>
    <property type="gene ID" value="XLOC_005677"/>
</dbReference>